<dbReference type="RefSeq" id="WP_264848764.1">
    <property type="nucleotide sequence ID" value="NZ_BRXR01000001.1"/>
</dbReference>
<accession>A0ABQ5N2R5</accession>
<comment type="caution">
    <text evidence="1">The sequence shown here is derived from an EMBL/GenBank/DDBJ whole genome shotgun (WGS) entry which is preliminary data.</text>
</comment>
<reference evidence="1 2" key="1">
    <citation type="journal article" date="2024" name="Int. J. Syst. Evol. Microbiol.">
        <title>Clostridium omnivorum sp. nov., isolated from anoxic soil under the treatment of reductive soil disinfestation.</title>
        <authorList>
            <person name="Ueki A."/>
            <person name="Tonouchi A."/>
            <person name="Kaku N."/>
            <person name="Honma S."/>
            <person name="Ueki K."/>
        </authorList>
    </citation>
    <scope>NUCLEOTIDE SEQUENCE [LARGE SCALE GENOMIC DNA]</scope>
    <source>
        <strain evidence="1 2">E14</strain>
    </source>
</reference>
<protein>
    <recommendedName>
        <fullName evidence="3">PIG-L family deacetylase</fullName>
    </recommendedName>
</protein>
<evidence type="ECO:0000313" key="2">
    <source>
        <dbReference type="Proteomes" id="UP001208567"/>
    </source>
</evidence>
<dbReference type="InterPro" id="IPR003737">
    <property type="entry name" value="GlcNAc_PI_deacetylase-related"/>
</dbReference>
<organism evidence="1 2">
    <name type="scientific">Clostridium omnivorum</name>
    <dbReference type="NCBI Taxonomy" id="1604902"/>
    <lineage>
        <taxon>Bacteria</taxon>
        <taxon>Bacillati</taxon>
        <taxon>Bacillota</taxon>
        <taxon>Clostridia</taxon>
        <taxon>Eubacteriales</taxon>
        <taxon>Clostridiaceae</taxon>
        <taxon>Clostridium</taxon>
    </lineage>
</organism>
<name>A0ABQ5N2R5_9CLOT</name>
<keyword evidence="2" id="KW-1185">Reference proteome</keyword>
<dbReference type="SUPFAM" id="SSF102588">
    <property type="entry name" value="LmbE-like"/>
    <property type="match status" value="1"/>
</dbReference>
<dbReference type="Proteomes" id="UP001208567">
    <property type="component" value="Unassembled WGS sequence"/>
</dbReference>
<sequence length="233" mass="26725">MERKQLHIMAIGAHVGDMELTAGGVLAQHSVMGDKITIVNMTPGEKGNPPHLTVEQYAEQKIREAREFAEMLGGKSIVLDYKDGELPDTDEPRFKVADLIREHKPDILITHWKNSMHKDHAATSRIVMDAQFYAGIAGFERKNPRHFAAGPYFAENWEDSHEFKPYTFIDISKGYHLWMEALKKIWFVTNSTSFKYYEYYDALSKVRGCEARKERAQAFAVDPLAIKQIKESF</sequence>
<gene>
    <name evidence="1" type="ORF">bsdE14_08810</name>
</gene>
<dbReference type="Gene3D" id="3.40.50.10320">
    <property type="entry name" value="LmbE-like"/>
    <property type="match status" value="1"/>
</dbReference>
<dbReference type="EMBL" id="BRXR01000001">
    <property type="protein sequence ID" value="GLC29471.1"/>
    <property type="molecule type" value="Genomic_DNA"/>
</dbReference>
<proteinExistence type="predicted"/>
<dbReference type="Pfam" id="PF02585">
    <property type="entry name" value="PIG-L"/>
    <property type="match status" value="1"/>
</dbReference>
<dbReference type="InterPro" id="IPR024078">
    <property type="entry name" value="LmbE-like_dom_sf"/>
</dbReference>
<evidence type="ECO:0000313" key="1">
    <source>
        <dbReference type="EMBL" id="GLC29471.1"/>
    </source>
</evidence>
<evidence type="ECO:0008006" key="3">
    <source>
        <dbReference type="Google" id="ProtNLM"/>
    </source>
</evidence>